<dbReference type="InterPro" id="IPR029058">
    <property type="entry name" value="AB_hydrolase_fold"/>
</dbReference>
<reference evidence="3" key="1">
    <citation type="submission" date="2020-01" db="EMBL/GenBank/DDBJ databases">
        <title>Genome Sequencing of Three Apophysomyces-Like Fungal Strains Confirms a Novel Fungal Genus in the Mucoromycota with divergent Burkholderia-like Endosymbiotic Bacteria.</title>
        <authorList>
            <person name="Stajich J.E."/>
            <person name="Macias A.M."/>
            <person name="Carter-House D."/>
            <person name="Lovett B."/>
            <person name="Kasson L.R."/>
            <person name="Berry K."/>
            <person name="Grigoriev I."/>
            <person name="Chang Y."/>
            <person name="Spatafora J."/>
            <person name="Kasson M.T."/>
        </authorList>
    </citation>
    <scope>NUCLEOTIDE SEQUENCE</scope>
    <source>
        <strain evidence="3">NRRL A-21654</strain>
    </source>
</reference>
<dbReference type="InterPro" id="IPR051218">
    <property type="entry name" value="Sec_MonoDiacylglyc_Lipase"/>
</dbReference>
<evidence type="ECO:0000313" key="4">
    <source>
        <dbReference type="Proteomes" id="UP000605846"/>
    </source>
</evidence>
<keyword evidence="1" id="KW-0732">Signal</keyword>
<proteinExistence type="predicted"/>
<protein>
    <recommendedName>
        <fullName evidence="2">Fungal lipase-type domain-containing protein</fullName>
    </recommendedName>
</protein>
<evidence type="ECO:0000313" key="3">
    <source>
        <dbReference type="EMBL" id="KAF7726539.1"/>
    </source>
</evidence>
<dbReference type="PANTHER" id="PTHR45856:SF24">
    <property type="entry name" value="FUNGAL LIPASE-LIKE DOMAIN-CONTAINING PROTEIN"/>
    <property type="match status" value="1"/>
</dbReference>
<dbReference type="AlphaFoldDB" id="A0A8H7EPM7"/>
<dbReference type="InterPro" id="IPR002921">
    <property type="entry name" value="Fungal_lipase-type"/>
</dbReference>
<keyword evidence="4" id="KW-1185">Reference proteome</keyword>
<dbReference type="Proteomes" id="UP000605846">
    <property type="component" value="Unassembled WGS sequence"/>
</dbReference>
<dbReference type="GO" id="GO:0006629">
    <property type="term" value="P:lipid metabolic process"/>
    <property type="evidence" value="ECO:0007669"/>
    <property type="project" value="InterPro"/>
</dbReference>
<comment type="caution">
    <text evidence="3">The sequence shown here is derived from an EMBL/GenBank/DDBJ whole genome shotgun (WGS) entry which is preliminary data.</text>
</comment>
<dbReference type="EMBL" id="JABAYA010000077">
    <property type="protein sequence ID" value="KAF7726539.1"/>
    <property type="molecule type" value="Genomic_DNA"/>
</dbReference>
<gene>
    <name evidence="3" type="ORF">EC973_008670</name>
</gene>
<organism evidence="3 4">
    <name type="scientific">Apophysomyces ossiformis</name>
    <dbReference type="NCBI Taxonomy" id="679940"/>
    <lineage>
        <taxon>Eukaryota</taxon>
        <taxon>Fungi</taxon>
        <taxon>Fungi incertae sedis</taxon>
        <taxon>Mucoromycota</taxon>
        <taxon>Mucoromycotina</taxon>
        <taxon>Mucoromycetes</taxon>
        <taxon>Mucorales</taxon>
        <taxon>Mucorineae</taxon>
        <taxon>Mucoraceae</taxon>
        <taxon>Apophysomyces</taxon>
    </lineage>
</organism>
<dbReference type="PROSITE" id="PS51257">
    <property type="entry name" value="PROKAR_LIPOPROTEIN"/>
    <property type="match status" value="1"/>
</dbReference>
<dbReference type="Pfam" id="PF01764">
    <property type="entry name" value="Lipase_3"/>
    <property type="match status" value="1"/>
</dbReference>
<feature type="domain" description="Fungal lipase-type" evidence="2">
    <location>
        <begin position="162"/>
        <end position="297"/>
    </location>
</feature>
<accession>A0A8H7EPM7</accession>
<evidence type="ECO:0000256" key="1">
    <source>
        <dbReference type="SAM" id="SignalP"/>
    </source>
</evidence>
<name>A0A8H7EPM7_9FUNG</name>
<feature type="signal peptide" evidence="1">
    <location>
        <begin position="1"/>
        <end position="20"/>
    </location>
</feature>
<dbReference type="CDD" id="cd00519">
    <property type="entry name" value="Lipase_3"/>
    <property type="match status" value="1"/>
</dbReference>
<dbReference type="SUPFAM" id="SSF53474">
    <property type="entry name" value="alpha/beta-Hydrolases"/>
    <property type="match status" value="1"/>
</dbReference>
<dbReference type="OrthoDB" id="438440at2759"/>
<dbReference type="Gene3D" id="3.40.50.1820">
    <property type="entry name" value="alpha/beta hydrolase"/>
    <property type="match status" value="1"/>
</dbReference>
<feature type="chain" id="PRO_5034471068" description="Fungal lipase-type domain-containing protein" evidence="1">
    <location>
        <begin position="21"/>
        <end position="360"/>
    </location>
</feature>
<sequence length="360" mass="39875">MKTPFLLSVALLGLFACSNAAPVKSADGLPPIIPERTRIASKPAHVDLKAEQRAIAHNGPLPKDIEQKAGMALNATDGPRYVPSKSKRTTISTATADQIKDLSYFTYLCSDSYYTSVIPGGEWRCANCDKTGKDVKLITTFDSTILDTNGYIARSEKKKQIYVVFRGTVSTVNWLADFTFIPINYPPVKGAKVHAGFYKSYQEVSKKVITLVQQQLDEHPDYEVIVAGHSLGGALAVLGVLDLYQRESRLNNKNLRLFTYGGPRVGNPDFAYYAVGTGIQWWRSVHNRDVVPHMPPQAAGYLHPGLEFWINDSKNVVQICESELETDSCSNSIVPFTNWNDHLKYYNIPIGIIEGVTNDA</sequence>
<dbReference type="PANTHER" id="PTHR45856">
    <property type="entry name" value="ALPHA/BETA-HYDROLASES SUPERFAMILY PROTEIN"/>
    <property type="match status" value="1"/>
</dbReference>
<evidence type="ECO:0000259" key="2">
    <source>
        <dbReference type="Pfam" id="PF01764"/>
    </source>
</evidence>